<keyword evidence="1" id="KW-0472">Membrane</keyword>
<protein>
    <submittedName>
        <fullName evidence="2">Uncharacterized protein</fullName>
    </submittedName>
</protein>
<evidence type="ECO:0000256" key="1">
    <source>
        <dbReference type="SAM" id="Phobius"/>
    </source>
</evidence>
<keyword evidence="3" id="KW-1185">Reference proteome</keyword>
<evidence type="ECO:0000313" key="3">
    <source>
        <dbReference type="Proteomes" id="UP001236014"/>
    </source>
</evidence>
<accession>A0A9Y2MWY9</accession>
<keyword evidence="1" id="KW-0812">Transmembrane</keyword>
<proteinExistence type="predicted"/>
<name>A0A9Y2MWY9_9PSEU</name>
<feature type="transmembrane region" description="Helical" evidence="1">
    <location>
        <begin position="12"/>
        <end position="31"/>
    </location>
</feature>
<dbReference type="EMBL" id="CP127294">
    <property type="protein sequence ID" value="WIX81716.1"/>
    <property type="molecule type" value="Genomic_DNA"/>
</dbReference>
<gene>
    <name evidence="2" type="ORF">QRX50_13610</name>
</gene>
<keyword evidence="1" id="KW-1133">Transmembrane helix</keyword>
<reference evidence="2 3" key="1">
    <citation type="submission" date="2023-06" db="EMBL/GenBank/DDBJ databases">
        <authorList>
            <person name="Oyuntsetseg B."/>
            <person name="Kim S.B."/>
        </authorList>
    </citation>
    <scope>NUCLEOTIDE SEQUENCE [LARGE SCALE GENOMIC DNA]</scope>
    <source>
        <strain evidence="2 3">2-15</strain>
    </source>
</reference>
<dbReference type="KEGG" id="acab:QRX50_13610"/>
<dbReference type="Proteomes" id="UP001236014">
    <property type="component" value="Chromosome"/>
</dbReference>
<sequence>MWRIGFYVWRTWLWAKLAFPALLVLGLIYLAQGASGLFWSALVVFGCIGLGVGIALADFRNREFGPVGRERVR</sequence>
<organism evidence="2 3">
    <name type="scientific">Amycolatopsis carbonis</name>
    <dbReference type="NCBI Taxonomy" id="715471"/>
    <lineage>
        <taxon>Bacteria</taxon>
        <taxon>Bacillati</taxon>
        <taxon>Actinomycetota</taxon>
        <taxon>Actinomycetes</taxon>
        <taxon>Pseudonocardiales</taxon>
        <taxon>Pseudonocardiaceae</taxon>
        <taxon>Amycolatopsis</taxon>
    </lineage>
</organism>
<evidence type="ECO:0000313" key="2">
    <source>
        <dbReference type="EMBL" id="WIX81716.1"/>
    </source>
</evidence>
<dbReference type="AlphaFoldDB" id="A0A9Y2MWY9"/>
<dbReference type="RefSeq" id="WP_285972300.1">
    <property type="nucleotide sequence ID" value="NZ_CP127294.1"/>
</dbReference>
<feature type="transmembrane region" description="Helical" evidence="1">
    <location>
        <begin position="37"/>
        <end position="59"/>
    </location>
</feature>